<dbReference type="GO" id="GO:0005829">
    <property type="term" value="C:cytosol"/>
    <property type="evidence" value="ECO:0007669"/>
    <property type="project" value="TreeGrafter"/>
</dbReference>
<proteinExistence type="predicted"/>
<accession>A0A1C6RDG7</accession>
<reference evidence="5 6" key="1">
    <citation type="submission" date="2016-06" db="EMBL/GenBank/DDBJ databases">
        <authorList>
            <person name="Kjaerup R.B."/>
            <person name="Dalgaard T.S."/>
            <person name="Juul-Madsen H.R."/>
        </authorList>
    </citation>
    <scope>NUCLEOTIDE SEQUENCE [LARGE SCALE GENOMIC DNA]</scope>
    <source>
        <strain evidence="5 6">DSM 43818</strain>
    </source>
</reference>
<sequence>MDQDWWTVLGLAPAELPALLVVEGSWWRRDRERQRLALLDEVRELAAPDWWWGRHRGVPVVYACVYGAARTVEPVHVLGQLGTPTVVQLGSCGALLPGLAPGHLVVPSRVLVAEGASTFYGGWHAAVPTLDLAGRLARVATAAGHTLHRGTTVSTEVLLRQPIELVEGWVRRGAVAVDMESSATLNAARWCGMRAAALLHVWDDVVGGRSWTQPLPPREAARREAAEQAQFALALEAALGTASR</sequence>
<dbReference type="RefSeq" id="WP_175439968.1">
    <property type="nucleotide sequence ID" value="NZ_FMHT01000003.1"/>
</dbReference>
<dbReference type="Gene3D" id="3.40.50.1580">
    <property type="entry name" value="Nucleoside phosphorylase domain"/>
    <property type="match status" value="1"/>
</dbReference>
<dbReference type="InterPro" id="IPR035994">
    <property type="entry name" value="Nucleoside_phosphorylase_sf"/>
</dbReference>
<protein>
    <recommendedName>
        <fullName evidence="2">Uridine phosphorylase</fullName>
        <ecNumber evidence="1">2.4.2.3</ecNumber>
    </recommendedName>
</protein>
<dbReference type="EMBL" id="FMHT01000003">
    <property type="protein sequence ID" value="SCL15003.1"/>
    <property type="molecule type" value="Genomic_DNA"/>
</dbReference>
<feature type="domain" description="Nucleoside phosphorylase" evidence="4">
    <location>
        <begin position="68"/>
        <end position="227"/>
    </location>
</feature>
<dbReference type="PANTHER" id="PTHR43691">
    <property type="entry name" value="URIDINE PHOSPHORYLASE"/>
    <property type="match status" value="1"/>
</dbReference>
<gene>
    <name evidence="5" type="ORF">GA0070616_0602</name>
</gene>
<organism evidence="5 6">
    <name type="scientific">Micromonospora nigra</name>
    <dbReference type="NCBI Taxonomy" id="145857"/>
    <lineage>
        <taxon>Bacteria</taxon>
        <taxon>Bacillati</taxon>
        <taxon>Actinomycetota</taxon>
        <taxon>Actinomycetes</taxon>
        <taxon>Micromonosporales</taxon>
        <taxon>Micromonosporaceae</taxon>
        <taxon>Micromonospora</taxon>
    </lineage>
</organism>
<evidence type="ECO:0000313" key="5">
    <source>
        <dbReference type="EMBL" id="SCL15003.1"/>
    </source>
</evidence>
<dbReference type="GO" id="GO:0009116">
    <property type="term" value="P:nucleoside metabolic process"/>
    <property type="evidence" value="ECO:0007669"/>
    <property type="project" value="InterPro"/>
</dbReference>
<name>A0A1C6RDG7_9ACTN</name>
<comment type="catalytic activity">
    <reaction evidence="3">
        <text>uridine + phosphate = alpha-D-ribose 1-phosphate + uracil</text>
        <dbReference type="Rhea" id="RHEA:24388"/>
        <dbReference type="ChEBI" id="CHEBI:16704"/>
        <dbReference type="ChEBI" id="CHEBI:17568"/>
        <dbReference type="ChEBI" id="CHEBI:43474"/>
        <dbReference type="ChEBI" id="CHEBI:57720"/>
        <dbReference type="EC" id="2.4.2.3"/>
    </reaction>
</comment>
<evidence type="ECO:0000256" key="1">
    <source>
        <dbReference type="ARBA" id="ARBA00011888"/>
    </source>
</evidence>
<dbReference type="STRING" id="145857.GA0070616_0602"/>
<dbReference type="EC" id="2.4.2.3" evidence="1"/>
<dbReference type="Pfam" id="PF01048">
    <property type="entry name" value="PNP_UDP_1"/>
    <property type="match status" value="1"/>
</dbReference>
<evidence type="ECO:0000259" key="4">
    <source>
        <dbReference type="Pfam" id="PF01048"/>
    </source>
</evidence>
<dbReference type="SUPFAM" id="SSF53167">
    <property type="entry name" value="Purine and uridine phosphorylases"/>
    <property type="match status" value="1"/>
</dbReference>
<dbReference type="AlphaFoldDB" id="A0A1C6RDG7"/>
<evidence type="ECO:0000256" key="3">
    <source>
        <dbReference type="ARBA" id="ARBA00048447"/>
    </source>
</evidence>
<dbReference type="Proteomes" id="UP000199699">
    <property type="component" value="Unassembled WGS sequence"/>
</dbReference>
<dbReference type="InterPro" id="IPR000845">
    <property type="entry name" value="Nucleoside_phosphorylase_d"/>
</dbReference>
<dbReference type="PANTHER" id="PTHR43691:SF11">
    <property type="entry name" value="FI09636P-RELATED"/>
    <property type="match status" value="1"/>
</dbReference>
<dbReference type="GO" id="GO:0004850">
    <property type="term" value="F:uridine phosphorylase activity"/>
    <property type="evidence" value="ECO:0007669"/>
    <property type="project" value="UniProtKB-EC"/>
</dbReference>
<evidence type="ECO:0000256" key="2">
    <source>
        <dbReference type="ARBA" id="ARBA00021980"/>
    </source>
</evidence>
<keyword evidence="6" id="KW-1185">Reference proteome</keyword>
<evidence type="ECO:0000313" key="6">
    <source>
        <dbReference type="Proteomes" id="UP000199699"/>
    </source>
</evidence>